<evidence type="ECO:0000313" key="8">
    <source>
        <dbReference type="EMBL" id="PWD82695.1"/>
    </source>
</evidence>
<evidence type="ECO:0000259" key="7">
    <source>
        <dbReference type="Pfam" id="PF01029"/>
    </source>
</evidence>
<gene>
    <name evidence="6" type="primary">nusB</name>
    <name evidence="8" type="ORF">DC082_08745</name>
</gene>
<dbReference type="AlphaFoldDB" id="A0A2U2AJD6"/>
<evidence type="ECO:0000313" key="9">
    <source>
        <dbReference type="Proteomes" id="UP000244948"/>
    </source>
</evidence>
<organism evidence="8 9">
    <name type="scientific">Ignatzschineria indica</name>
    <dbReference type="NCBI Taxonomy" id="472583"/>
    <lineage>
        <taxon>Bacteria</taxon>
        <taxon>Pseudomonadati</taxon>
        <taxon>Pseudomonadota</taxon>
        <taxon>Gammaproteobacteria</taxon>
        <taxon>Cardiobacteriales</taxon>
        <taxon>Ignatzschineriaceae</taxon>
        <taxon>Ignatzschineria</taxon>
    </lineage>
</organism>
<evidence type="ECO:0000256" key="3">
    <source>
        <dbReference type="ARBA" id="ARBA00022884"/>
    </source>
</evidence>
<sequence length="148" mass="16897">MSVSKRKLIASRKSARFFLIQALYEWQIAQSSLNEISANLAADNEKFAQANSEYFHELLQNIVQKRSELDNTIAPFLDRDVTQVDPIEHAILWLGTYELQYQLDIPYKSVINEAVELAKQFGAEGSHRYVNGILDKIAKTVPLRNGEK</sequence>
<dbReference type="GO" id="GO:0003723">
    <property type="term" value="F:RNA binding"/>
    <property type="evidence" value="ECO:0007669"/>
    <property type="project" value="UniProtKB-UniRule"/>
</dbReference>
<dbReference type="Proteomes" id="UP000244948">
    <property type="component" value="Unassembled WGS sequence"/>
</dbReference>
<dbReference type="InterPro" id="IPR035926">
    <property type="entry name" value="NusB-like_sf"/>
</dbReference>
<evidence type="ECO:0000256" key="6">
    <source>
        <dbReference type="HAMAP-Rule" id="MF_00073"/>
    </source>
</evidence>
<dbReference type="HAMAP" id="MF_00073">
    <property type="entry name" value="NusB"/>
    <property type="match status" value="1"/>
</dbReference>
<dbReference type="RefSeq" id="WP_094567432.1">
    <property type="nucleotide sequence ID" value="NZ_BMXZ01000004.1"/>
</dbReference>
<protein>
    <recommendedName>
        <fullName evidence="6">Transcription antitermination protein NusB</fullName>
    </recommendedName>
    <alternativeName>
        <fullName evidence="6">Antitermination factor NusB</fullName>
    </alternativeName>
</protein>
<dbReference type="NCBIfam" id="TIGR01951">
    <property type="entry name" value="nusB"/>
    <property type="match status" value="1"/>
</dbReference>
<evidence type="ECO:0000256" key="4">
    <source>
        <dbReference type="ARBA" id="ARBA00023015"/>
    </source>
</evidence>
<dbReference type="EMBL" id="QEWR01000004">
    <property type="protein sequence ID" value="PWD82695.1"/>
    <property type="molecule type" value="Genomic_DNA"/>
</dbReference>
<keyword evidence="2 6" id="KW-0889">Transcription antitermination</keyword>
<accession>A0A2U2AJD6</accession>
<evidence type="ECO:0000256" key="2">
    <source>
        <dbReference type="ARBA" id="ARBA00022814"/>
    </source>
</evidence>
<dbReference type="GO" id="GO:0006353">
    <property type="term" value="P:DNA-templated transcription termination"/>
    <property type="evidence" value="ECO:0007669"/>
    <property type="project" value="UniProtKB-UniRule"/>
</dbReference>
<name>A0A2U2AJD6_9GAMM</name>
<dbReference type="InterPro" id="IPR011605">
    <property type="entry name" value="NusB_fam"/>
</dbReference>
<dbReference type="GO" id="GO:0005829">
    <property type="term" value="C:cytosol"/>
    <property type="evidence" value="ECO:0007669"/>
    <property type="project" value="TreeGrafter"/>
</dbReference>
<dbReference type="PANTHER" id="PTHR11078:SF3">
    <property type="entry name" value="ANTITERMINATION NUSB DOMAIN-CONTAINING PROTEIN"/>
    <property type="match status" value="1"/>
</dbReference>
<evidence type="ECO:0000256" key="5">
    <source>
        <dbReference type="ARBA" id="ARBA00023163"/>
    </source>
</evidence>
<keyword evidence="4 6" id="KW-0805">Transcription regulation</keyword>
<proteinExistence type="inferred from homology"/>
<comment type="caution">
    <text evidence="8">The sequence shown here is derived from an EMBL/GenBank/DDBJ whole genome shotgun (WGS) entry which is preliminary data.</text>
</comment>
<dbReference type="SUPFAM" id="SSF48013">
    <property type="entry name" value="NusB-like"/>
    <property type="match status" value="1"/>
</dbReference>
<feature type="domain" description="NusB/RsmB/TIM44" evidence="7">
    <location>
        <begin position="14"/>
        <end position="139"/>
    </location>
</feature>
<evidence type="ECO:0000256" key="1">
    <source>
        <dbReference type="ARBA" id="ARBA00005952"/>
    </source>
</evidence>
<keyword evidence="3 6" id="KW-0694">RNA-binding</keyword>
<reference evidence="8 9" key="1">
    <citation type="journal article" date="2018" name="Genome Announc.">
        <title>Ignatzschineria cameli sp. nov., isolated from necrotic foot tissue of dromedaries (Camelus dromedarius) and associated maggots (Wohlfahrtia species) in Dubai.</title>
        <authorList>
            <person name="Tsang C.C."/>
            <person name="Tang J.Y."/>
            <person name="Fong J.Y."/>
            <person name="Kinne J."/>
            <person name="Lee H.H."/>
            <person name="Joseph M."/>
            <person name="Jose S."/>
            <person name="Schuster R.K."/>
            <person name="Tang Y."/>
            <person name="Sivakumar S."/>
            <person name="Chen J.H."/>
            <person name="Teng J.L."/>
            <person name="Lau S.K."/>
            <person name="Wernery U."/>
            <person name="Woo P.C."/>
        </authorList>
    </citation>
    <scope>NUCLEOTIDE SEQUENCE [LARGE SCALE GENOMIC DNA]</scope>
    <source>
        <strain evidence="8 9">KCTC 22643</strain>
    </source>
</reference>
<dbReference type="Gene3D" id="1.10.940.10">
    <property type="entry name" value="NusB-like"/>
    <property type="match status" value="1"/>
</dbReference>
<keyword evidence="5 6" id="KW-0804">Transcription</keyword>
<dbReference type="PANTHER" id="PTHR11078">
    <property type="entry name" value="N UTILIZATION SUBSTANCE PROTEIN B-RELATED"/>
    <property type="match status" value="1"/>
</dbReference>
<dbReference type="Pfam" id="PF01029">
    <property type="entry name" value="NusB"/>
    <property type="match status" value="1"/>
</dbReference>
<keyword evidence="9" id="KW-1185">Reference proteome</keyword>
<dbReference type="InterPro" id="IPR006027">
    <property type="entry name" value="NusB_RsmB_TIM44"/>
</dbReference>
<dbReference type="GO" id="GO:0031564">
    <property type="term" value="P:transcription antitermination"/>
    <property type="evidence" value="ECO:0007669"/>
    <property type="project" value="UniProtKB-KW"/>
</dbReference>
<comment type="function">
    <text evidence="6">Involved in transcription antitermination. Required for transcription of ribosomal RNA (rRNA) genes. Binds specifically to the boxA antiterminator sequence of the ribosomal RNA (rrn) operons.</text>
</comment>
<comment type="similarity">
    <text evidence="1 6">Belongs to the NusB family.</text>
</comment>